<evidence type="ECO:0000313" key="2">
    <source>
        <dbReference type="Proteomes" id="UP001163046"/>
    </source>
</evidence>
<dbReference type="Proteomes" id="UP001163046">
    <property type="component" value="Unassembled WGS sequence"/>
</dbReference>
<accession>A0A9W9ZYK8</accession>
<feature type="non-terminal residue" evidence="1">
    <location>
        <position position="1"/>
    </location>
</feature>
<gene>
    <name evidence="1" type="primary">PTPDC1_1</name>
    <name evidence="1" type="ORF">OS493_030599</name>
</gene>
<dbReference type="AlphaFoldDB" id="A0A9W9ZYK8"/>
<keyword evidence="2" id="KW-1185">Reference proteome</keyword>
<reference evidence="1" key="1">
    <citation type="submission" date="2023-01" db="EMBL/GenBank/DDBJ databases">
        <title>Genome assembly of the deep-sea coral Lophelia pertusa.</title>
        <authorList>
            <person name="Herrera S."/>
            <person name="Cordes E."/>
        </authorList>
    </citation>
    <scope>NUCLEOTIDE SEQUENCE</scope>
    <source>
        <strain evidence="1">USNM1676648</strain>
        <tissue evidence="1">Polyp</tissue>
    </source>
</reference>
<dbReference type="EMBL" id="MU825429">
    <property type="protein sequence ID" value="KAJ7389554.1"/>
    <property type="molecule type" value="Genomic_DNA"/>
</dbReference>
<protein>
    <submittedName>
        <fullName evidence="1">Protein tyrosine phosphatase domain-containing protein 1</fullName>
    </submittedName>
</protein>
<name>A0A9W9ZYK8_9CNID</name>
<dbReference type="OrthoDB" id="542013at2759"/>
<evidence type="ECO:0000313" key="1">
    <source>
        <dbReference type="EMBL" id="KAJ7389554.1"/>
    </source>
</evidence>
<proteinExistence type="predicted"/>
<comment type="caution">
    <text evidence="1">The sequence shown here is derived from an EMBL/GenBank/DDBJ whole genome shotgun (WGS) entry which is preliminary data.</text>
</comment>
<sequence length="103" mass="11699">MKTLASVAQDKDYYLVFDKHVSKSNFVVNDYGVRSLESILDMVKVMSFALKEGKSTVSKLENVVNKVQGNIVSVERKAKKFRDDFTQMDKGVSFLNSEVQELK</sequence>
<organism evidence="1 2">
    <name type="scientific">Desmophyllum pertusum</name>
    <dbReference type="NCBI Taxonomy" id="174260"/>
    <lineage>
        <taxon>Eukaryota</taxon>
        <taxon>Metazoa</taxon>
        <taxon>Cnidaria</taxon>
        <taxon>Anthozoa</taxon>
        <taxon>Hexacorallia</taxon>
        <taxon>Scleractinia</taxon>
        <taxon>Caryophylliina</taxon>
        <taxon>Caryophylliidae</taxon>
        <taxon>Desmophyllum</taxon>
    </lineage>
</organism>